<proteinExistence type="predicted"/>
<keyword evidence="1" id="KW-1133">Transmembrane helix</keyword>
<keyword evidence="1" id="KW-0812">Transmembrane</keyword>
<dbReference type="AlphaFoldDB" id="A0A1I4L5U8"/>
<dbReference type="OrthoDB" id="5192605at2"/>
<evidence type="ECO:0000313" key="3">
    <source>
        <dbReference type="Proteomes" id="UP000199152"/>
    </source>
</evidence>
<dbReference type="Proteomes" id="UP000199152">
    <property type="component" value="Unassembled WGS sequence"/>
</dbReference>
<dbReference type="RefSeq" id="WP_091329686.1">
    <property type="nucleotide sequence ID" value="NZ_FOSW01000020.1"/>
</dbReference>
<protein>
    <submittedName>
        <fullName evidence="2">Uncharacterized protein</fullName>
    </submittedName>
</protein>
<dbReference type="STRING" id="504800.SAMN04488085_12037"/>
<evidence type="ECO:0000313" key="2">
    <source>
        <dbReference type="EMBL" id="SFL86415.1"/>
    </source>
</evidence>
<reference evidence="2 3" key="1">
    <citation type="submission" date="2016-10" db="EMBL/GenBank/DDBJ databases">
        <authorList>
            <person name="de Groot N.N."/>
        </authorList>
    </citation>
    <scope>NUCLEOTIDE SEQUENCE [LARGE SCALE GENOMIC DNA]</scope>
    <source>
        <strain evidence="2 3">DSM 45317</strain>
    </source>
</reference>
<name>A0A1I4L5U8_9ACTN</name>
<dbReference type="InParanoid" id="A0A1I4L5U8"/>
<gene>
    <name evidence="2" type="ORF">SAMN04488085_12037</name>
</gene>
<keyword evidence="1" id="KW-0472">Membrane</keyword>
<sequence>MLEFLTVIAVAGLLVLGLLTAAAWLLFQRLRRSRLTTTARTVVAVGPLILATCRPATVRNPVATLRMLRLTRAQRELRRRVGDGVRTGAYLGDVPAMLPRLQAETDRIRIGLGRQPGAATPAGRQLLAAADRHLATLTDLSDAAAATLALPAAEGTLSQEAEEAAHGLRLYAAAYAELTGPTASTVPQRMAG</sequence>
<evidence type="ECO:0000256" key="1">
    <source>
        <dbReference type="SAM" id="Phobius"/>
    </source>
</evidence>
<organism evidence="2 3">
    <name type="scientific">Geodermatophilus ruber</name>
    <dbReference type="NCBI Taxonomy" id="504800"/>
    <lineage>
        <taxon>Bacteria</taxon>
        <taxon>Bacillati</taxon>
        <taxon>Actinomycetota</taxon>
        <taxon>Actinomycetes</taxon>
        <taxon>Geodermatophilales</taxon>
        <taxon>Geodermatophilaceae</taxon>
        <taxon>Geodermatophilus</taxon>
    </lineage>
</organism>
<accession>A0A1I4L5U8</accession>
<keyword evidence="3" id="KW-1185">Reference proteome</keyword>
<dbReference type="EMBL" id="FOSW01000020">
    <property type="protein sequence ID" value="SFL86415.1"/>
    <property type="molecule type" value="Genomic_DNA"/>
</dbReference>
<feature type="transmembrane region" description="Helical" evidence="1">
    <location>
        <begin position="6"/>
        <end position="27"/>
    </location>
</feature>